<evidence type="ECO:0000256" key="1">
    <source>
        <dbReference type="SAM" id="Phobius"/>
    </source>
</evidence>
<evidence type="ECO:0000313" key="2">
    <source>
        <dbReference type="EMBL" id="GAA5032447.1"/>
    </source>
</evidence>
<accession>A0ABP9JJE8</accession>
<protein>
    <recommendedName>
        <fullName evidence="4">DUF2335 domain-containing protein</fullName>
    </recommendedName>
</protein>
<dbReference type="RefSeq" id="WP_345657283.1">
    <property type="nucleotide sequence ID" value="NZ_BAABKB010000039.1"/>
</dbReference>
<organism evidence="2 3">
    <name type="scientific">Streptomyces siamensis</name>
    <dbReference type="NCBI Taxonomy" id="1274986"/>
    <lineage>
        <taxon>Bacteria</taxon>
        <taxon>Bacillati</taxon>
        <taxon>Actinomycetota</taxon>
        <taxon>Actinomycetes</taxon>
        <taxon>Kitasatosporales</taxon>
        <taxon>Streptomycetaceae</taxon>
        <taxon>Streptomyces</taxon>
    </lineage>
</organism>
<feature type="transmembrane region" description="Helical" evidence="1">
    <location>
        <begin position="87"/>
        <end position="107"/>
    </location>
</feature>
<keyword evidence="1" id="KW-1133">Transmembrane helix</keyword>
<dbReference type="EMBL" id="BAABKB010000039">
    <property type="protein sequence ID" value="GAA5032447.1"/>
    <property type="molecule type" value="Genomic_DNA"/>
</dbReference>
<reference evidence="3" key="1">
    <citation type="journal article" date="2019" name="Int. J. Syst. Evol. Microbiol.">
        <title>The Global Catalogue of Microorganisms (GCM) 10K type strain sequencing project: providing services to taxonomists for standard genome sequencing and annotation.</title>
        <authorList>
            <consortium name="The Broad Institute Genomics Platform"/>
            <consortium name="The Broad Institute Genome Sequencing Center for Infectious Disease"/>
            <person name="Wu L."/>
            <person name="Ma J."/>
        </authorList>
    </citation>
    <scope>NUCLEOTIDE SEQUENCE [LARGE SCALE GENOMIC DNA]</scope>
    <source>
        <strain evidence="3">JCM 18409</strain>
    </source>
</reference>
<name>A0ABP9JJE8_9ACTN</name>
<proteinExistence type="predicted"/>
<feature type="transmembrane region" description="Helical" evidence="1">
    <location>
        <begin position="60"/>
        <end position="81"/>
    </location>
</feature>
<gene>
    <name evidence="2" type="ORF">GCM10023335_74930</name>
</gene>
<dbReference type="Proteomes" id="UP001501759">
    <property type="component" value="Unassembled WGS sequence"/>
</dbReference>
<sequence>MTTDETAAARIGVYESMAPWERAAQWEQAAPETAKGIIQLVNNEQLHRHRIARIEMARQVVSVLLGFGTVIAMVVVAWHYADVGEPVAGASFAGAGMVSTAAIFVTGKRPASARRRR</sequence>
<keyword evidence="1" id="KW-0472">Membrane</keyword>
<comment type="caution">
    <text evidence="2">The sequence shown here is derived from an EMBL/GenBank/DDBJ whole genome shotgun (WGS) entry which is preliminary data.</text>
</comment>
<evidence type="ECO:0000313" key="3">
    <source>
        <dbReference type="Proteomes" id="UP001501759"/>
    </source>
</evidence>
<keyword evidence="3" id="KW-1185">Reference proteome</keyword>
<keyword evidence="1" id="KW-0812">Transmembrane</keyword>
<evidence type="ECO:0008006" key="4">
    <source>
        <dbReference type="Google" id="ProtNLM"/>
    </source>
</evidence>